<reference evidence="1 2" key="1">
    <citation type="submission" date="2014-03" db="EMBL/GenBank/DDBJ databases">
        <title>Genome sequence of Clostridium litorale W6, DSM 5388.</title>
        <authorList>
            <person name="Poehlein A."/>
            <person name="Jagirdar A."/>
            <person name="Khonsari B."/>
            <person name="Chibani C.M."/>
            <person name="Gutierrez Gutierrez D.A."/>
            <person name="Davydova E."/>
            <person name="Alghaithi H.S."/>
            <person name="Nair K.P."/>
            <person name="Dhamotharan K."/>
            <person name="Chandran L."/>
            <person name="G W."/>
            <person name="Daniel R."/>
        </authorList>
    </citation>
    <scope>NUCLEOTIDE SEQUENCE [LARGE SCALE GENOMIC DNA]</scope>
    <source>
        <strain evidence="1 2">W6</strain>
    </source>
</reference>
<organism evidence="1 2">
    <name type="scientific">Peptoclostridium litorale DSM 5388</name>
    <dbReference type="NCBI Taxonomy" id="1121324"/>
    <lineage>
        <taxon>Bacteria</taxon>
        <taxon>Bacillati</taxon>
        <taxon>Bacillota</taxon>
        <taxon>Clostridia</taxon>
        <taxon>Peptostreptococcales</taxon>
        <taxon>Peptoclostridiaceae</taxon>
        <taxon>Peptoclostridium</taxon>
    </lineage>
</organism>
<dbReference type="eggNOG" id="COG1902">
    <property type="taxonomic scope" value="Bacteria"/>
</dbReference>
<dbReference type="RefSeq" id="WP_038260779.1">
    <property type="nucleotide sequence ID" value="NZ_FSRH01000001.1"/>
</dbReference>
<dbReference type="Proteomes" id="UP000027946">
    <property type="component" value="Unassembled WGS sequence"/>
</dbReference>
<accession>A0A069RH97</accession>
<comment type="caution">
    <text evidence="1">The sequence shown here is derived from an EMBL/GenBank/DDBJ whole genome shotgun (WGS) entry which is preliminary data.</text>
</comment>
<sequence length="125" mass="14557">MKVFEPVVLGREKLQNRIIRSATYEGMADEKGVPMQSYVDYYESLAKQQIGGIITIAKRPFKPIYEDMRKDFYPPGTCWLCEANSKRIAEIYEEHELKTLPLLQSFRRKSLTSGTGERRRNYTGK</sequence>
<dbReference type="InterPro" id="IPR013785">
    <property type="entry name" value="Aldolase_TIM"/>
</dbReference>
<protein>
    <submittedName>
        <fullName evidence="1">Uncharacterized protein</fullName>
    </submittedName>
</protein>
<evidence type="ECO:0000313" key="2">
    <source>
        <dbReference type="Proteomes" id="UP000027946"/>
    </source>
</evidence>
<dbReference type="EMBL" id="JJMM01000002">
    <property type="protein sequence ID" value="KDR96419.1"/>
    <property type="molecule type" value="Genomic_DNA"/>
</dbReference>
<proteinExistence type="predicted"/>
<gene>
    <name evidence="1" type="ORF">CLIT_2c00250</name>
</gene>
<dbReference type="Gene3D" id="3.20.20.70">
    <property type="entry name" value="Aldolase class I"/>
    <property type="match status" value="1"/>
</dbReference>
<keyword evidence="2" id="KW-1185">Reference proteome</keyword>
<dbReference type="OrthoDB" id="9772736at2"/>
<dbReference type="AlphaFoldDB" id="A0A069RH97"/>
<evidence type="ECO:0000313" key="1">
    <source>
        <dbReference type="EMBL" id="KDR96419.1"/>
    </source>
</evidence>
<dbReference type="STRING" id="1121324.CLIT_2c00250"/>
<dbReference type="SUPFAM" id="SSF51395">
    <property type="entry name" value="FMN-linked oxidoreductases"/>
    <property type="match status" value="1"/>
</dbReference>
<name>A0A069RH97_PEPLI</name>